<proteinExistence type="inferred from homology"/>
<evidence type="ECO:0000256" key="15">
    <source>
        <dbReference type="PIRSR" id="PIRSR601384-2"/>
    </source>
</evidence>
<dbReference type="PANTHER" id="PTHR37016:SF3">
    <property type="entry name" value="NEUTRAL PROTEASE 2-RELATED"/>
    <property type="match status" value="1"/>
</dbReference>
<dbReference type="EMBL" id="JAACJP010000001">
    <property type="protein sequence ID" value="KAF5387655.1"/>
    <property type="molecule type" value="Genomic_DNA"/>
</dbReference>
<keyword evidence="12" id="KW-0482">Metalloprotease</keyword>
<dbReference type="SMART" id="SM01351">
    <property type="entry name" value="Aspzincin_M35"/>
    <property type="match status" value="1"/>
</dbReference>
<keyword evidence="7" id="KW-0165">Cleavage on pair of basic residues</keyword>
<evidence type="ECO:0000256" key="16">
    <source>
        <dbReference type="PIRSR" id="PIRSR601384-3"/>
    </source>
</evidence>
<dbReference type="InterPro" id="IPR050414">
    <property type="entry name" value="Fungal_M35_metalloproteases"/>
</dbReference>
<feature type="active site" evidence="14">
    <location>
        <position position="310"/>
    </location>
</feature>
<evidence type="ECO:0000256" key="3">
    <source>
        <dbReference type="ARBA" id="ARBA00010279"/>
    </source>
</evidence>
<evidence type="ECO:0000256" key="12">
    <source>
        <dbReference type="ARBA" id="ARBA00023049"/>
    </source>
</evidence>
<evidence type="ECO:0000256" key="7">
    <source>
        <dbReference type="ARBA" id="ARBA00022685"/>
    </source>
</evidence>
<name>A0A8H5HQL5_9AGAR</name>
<comment type="catalytic activity">
    <reaction evidence="1">
        <text>Preferential cleavage of bonds with hydrophobic residues in P1'. Also 3-Asn-|-Gln-4 and 8-Gly-|-Ser-9 bonds in insulin B chain.</text>
        <dbReference type="EC" id="3.4.24.39"/>
    </reaction>
</comment>
<feature type="binding site" evidence="15">
    <location>
        <position position="309"/>
    </location>
    <ligand>
        <name>Zn(2+)</name>
        <dbReference type="ChEBI" id="CHEBI:29105"/>
        <note>catalytic</note>
    </ligand>
</feature>
<dbReference type="Gene3D" id="2.60.40.2970">
    <property type="match status" value="1"/>
</dbReference>
<evidence type="ECO:0000259" key="18">
    <source>
        <dbReference type="SMART" id="SM01351"/>
    </source>
</evidence>
<keyword evidence="13" id="KW-0865">Zymogen</keyword>
<keyword evidence="10" id="KW-0378">Hydrolase</keyword>
<evidence type="ECO:0000256" key="13">
    <source>
        <dbReference type="ARBA" id="ARBA00023145"/>
    </source>
</evidence>
<feature type="domain" description="Lysine-specific metallo-endopeptidase" evidence="18">
    <location>
        <begin position="212"/>
        <end position="348"/>
    </location>
</feature>
<keyword evidence="5" id="KW-0964">Secreted</keyword>
<feature type="signal peptide" evidence="17">
    <location>
        <begin position="1"/>
        <end position="17"/>
    </location>
</feature>
<dbReference type="Proteomes" id="UP000565441">
    <property type="component" value="Unassembled WGS sequence"/>
</dbReference>
<evidence type="ECO:0000313" key="19">
    <source>
        <dbReference type="EMBL" id="KAF5387655.1"/>
    </source>
</evidence>
<evidence type="ECO:0000256" key="11">
    <source>
        <dbReference type="ARBA" id="ARBA00022833"/>
    </source>
</evidence>
<evidence type="ECO:0000256" key="17">
    <source>
        <dbReference type="SAM" id="SignalP"/>
    </source>
</evidence>
<evidence type="ECO:0000256" key="14">
    <source>
        <dbReference type="PIRSR" id="PIRSR601384-1"/>
    </source>
</evidence>
<comment type="caution">
    <text evidence="19">The sequence shown here is derived from an EMBL/GenBank/DDBJ whole genome shotgun (WGS) entry which is preliminary data.</text>
</comment>
<evidence type="ECO:0000256" key="2">
    <source>
        <dbReference type="ARBA" id="ARBA00004613"/>
    </source>
</evidence>
<dbReference type="GO" id="GO:0006508">
    <property type="term" value="P:proteolysis"/>
    <property type="evidence" value="ECO:0007669"/>
    <property type="project" value="UniProtKB-KW"/>
</dbReference>
<evidence type="ECO:0000256" key="4">
    <source>
        <dbReference type="ARBA" id="ARBA00012431"/>
    </source>
</evidence>
<organism evidence="19 20">
    <name type="scientific">Tricholomella constricta</name>
    <dbReference type="NCBI Taxonomy" id="117010"/>
    <lineage>
        <taxon>Eukaryota</taxon>
        <taxon>Fungi</taxon>
        <taxon>Dikarya</taxon>
        <taxon>Basidiomycota</taxon>
        <taxon>Agaricomycotina</taxon>
        <taxon>Agaricomycetes</taxon>
        <taxon>Agaricomycetidae</taxon>
        <taxon>Agaricales</taxon>
        <taxon>Tricholomatineae</taxon>
        <taxon>Lyophyllaceae</taxon>
        <taxon>Tricholomella</taxon>
    </lineage>
</organism>
<dbReference type="InterPro" id="IPR029463">
    <property type="entry name" value="Lys_MEP"/>
</dbReference>
<feature type="chain" id="PRO_5034905824" description="deuterolysin" evidence="17">
    <location>
        <begin position="18"/>
        <end position="357"/>
    </location>
</feature>
<comment type="subcellular location">
    <subcellularLocation>
        <location evidence="2">Secreted</location>
    </subcellularLocation>
</comment>
<gene>
    <name evidence="19" type="ORF">D9615_000776</name>
</gene>
<reference evidence="19 20" key="1">
    <citation type="journal article" date="2020" name="ISME J.">
        <title>Uncovering the hidden diversity of litter-decomposition mechanisms in mushroom-forming fungi.</title>
        <authorList>
            <person name="Floudas D."/>
            <person name="Bentzer J."/>
            <person name="Ahren D."/>
            <person name="Johansson T."/>
            <person name="Persson P."/>
            <person name="Tunlid A."/>
        </authorList>
    </citation>
    <scope>NUCLEOTIDE SEQUENCE [LARGE SCALE GENOMIC DNA]</scope>
    <source>
        <strain evidence="19 20">CBS 661.87</strain>
    </source>
</reference>
<evidence type="ECO:0000256" key="5">
    <source>
        <dbReference type="ARBA" id="ARBA00022525"/>
    </source>
</evidence>
<evidence type="ECO:0000256" key="1">
    <source>
        <dbReference type="ARBA" id="ARBA00001187"/>
    </source>
</evidence>
<evidence type="ECO:0000256" key="6">
    <source>
        <dbReference type="ARBA" id="ARBA00022670"/>
    </source>
</evidence>
<dbReference type="OrthoDB" id="412874at2759"/>
<protein>
    <recommendedName>
        <fullName evidence="4">deuterolysin</fullName>
        <ecNumber evidence="4">3.4.24.39</ecNumber>
    </recommendedName>
</protein>
<dbReference type="SUPFAM" id="SSF55486">
    <property type="entry name" value="Metalloproteases ('zincins'), catalytic domain"/>
    <property type="match status" value="1"/>
</dbReference>
<feature type="binding site" evidence="15">
    <location>
        <position position="313"/>
    </location>
    <ligand>
        <name>Zn(2+)</name>
        <dbReference type="ChEBI" id="CHEBI:29105"/>
        <note>catalytic</note>
    </ligand>
</feature>
<feature type="disulfide bond" evidence="16">
    <location>
        <begin position="261"/>
        <end position="279"/>
    </location>
</feature>
<dbReference type="AlphaFoldDB" id="A0A8H5HQL5"/>
<dbReference type="CDD" id="cd11008">
    <property type="entry name" value="M35_deuterolysin_like"/>
    <property type="match status" value="1"/>
</dbReference>
<feature type="disulfide bond" evidence="16">
    <location>
        <begin position="187"/>
        <end position="254"/>
    </location>
</feature>
<evidence type="ECO:0000256" key="9">
    <source>
        <dbReference type="ARBA" id="ARBA00022729"/>
    </source>
</evidence>
<evidence type="ECO:0000256" key="10">
    <source>
        <dbReference type="ARBA" id="ARBA00022801"/>
    </source>
</evidence>
<dbReference type="InterPro" id="IPR024079">
    <property type="entry name" value="MetalloPept_cat_dom_sf"/>
</dbReference>
<dbReference type="GO" id="GO:0046872">
    <property type="term" value="F:metal ion binding"/>
    <property type="evidence" value="ECO:0007669"/>
    <property type="project" value="UniProtKB-KW"/>
</dbReference>
<sequence>MLFSSFAALCLASTALAGPHKRFEGLTVELSGPPATVSSVENLKFKAVVKNGGTEAVKIFKYSTILDDKLPTRSFAITKDGKAVPFTGVKLSISLDALDDNAFTVIPAGDSVTVEHDVASLYDFASVGTGSFSFKPITNFRLLAADDEAKGNFSKVEVNANDMVIKVTKDIAKRELPQVNKRAVDTCQEGWKKSFIDDSYMEGKSLAGYGASYINANGANTLFQSFWGNSTTSKVLSVLDAVANENSSNRTLSCVDSYGVCTGGVIAYTVVSTTNIYYCDLFFKQVSTIAVCSTTTVAARNLRSGTTLHELTHAVAGTEDISYGCSADQELSDAQAVMNADNYNCFASQVYRNTRCS</sequence>
<evidence type="ECO:0000256" key="8">
    <source>
        <dbReference type="ARBA" id="ARBA00022723"/>
    </source>
</evidence>
<comment type="similarity">
    <text evidence="3">Belongs to the peptidase M35 family.</text>
</comment>
<keyword evidence="9 17" id="KW-0732">Signal</keyword>
<comment type="cofactor">
    <cofactor evidence="15">
        <name>Zn(2+)</name>
        <dbReference type="ChEBI" id="CHEBI:29105"/>
    </cofactor>
    <text evidence="15">Binds 1 zinc ion per subunit.</text>
</comment>
<dbReference type="GO" id="GO:0004222">
    <property type="term" value="F:metalloendopeptidase activity"/>
    <property type="evidence" value="ECO:0007669"/>
    <property type="project" value="InterPro"/>
</dbReference>
<keyword evidence="11 15" id="KW-0862">Zinc</keyword>
<dbReference type="PANTHER" id="PTHR37016">
    <property type="match status" value="1"/>
</dbReference>
<dbReference type="InterPro" id="IPR001384">
    <property type="entry name" value="Peptidase_M35"/>
</dbReference>
<evidence type="ECO:0000313" key="20">
    <source>
        <dbReference type="Proteomes" id="UP000565441"/>
    </source>
</evidence>
<dbReference type="EC" id="3.4.24.39" evidence="4"/>
<accession>A0A8H5HQL5</accession>
<keyword evidence="6" id="KW-0645">Protease</keyword>
<keyword evidence="20" id="KW-1185">Reference proteome</keyword>
<dbReference type="Gene3D" id="3.40.390.10">
    <property type="entry name" value="Collagenase (Catalytic Domain)"/>
    <property type="match status" value="1"/>
</dbReference>
<dbReference type="GO" id="GO:0005576">
    <property type="term" value="C:extracellular region"/>
    <property type="evidence" value="ECO:0007669"/>
    <property type="project" value="UniProtKB-SubCell"/>
</dbReference>
<feature type="binding site" evidence="15">
    <location>
        <position position="320"/>
    </location>
    <ligand>
        <name>Zn(2+)</name>
        <dbReference type="ChEBI" id="CHEBI:29105"/>
        <note>catalytic</note>
    </ligand>
</feature>
<keyword evidence="8 15" id="KW-0479">Metal-binding</keyword>
<dbReference type="Pfam" id="PF02102">
    <property type="entry name" value="Peptidase_M35"/>
    <property type="match status" value="1"/>
</dbReference>